<sequence>MERPDADSATTARRGRADESASISWPRSRRRTVTALVVGLVVCLVTLPAPIAAASEGPPSVSGVDTTATAAAESTLVVTDATVEPGTTTTHRIALTDAPDGLAGFEVTLELSGDATRVSNASYPDAYGLTTEPITSADGRSVTVEAADLTDEVTPGATDVTLATVEVNATETATGSTTLRVTESQVDADDGSRIEPALESGTLTVGEDGPTAASSQDEGDGSEGEAAVDGAGPSGSDSSEPVPGFAAGSAIGAIAVLAAALLARSR</sequence>
<proteinExistence type="predicted"/>
<dbReference type="Proteomes" id="UP000510869">
    <property type="component" value="Chromosome"/>
</dbReference>
<keyword evidence="2" id="KW-0812">Transmembrane</keyword>
<dbReference type="KEGG" id="nay:HYG81_17860"/>
<evidence type="ECO:0000313" key="4">
    <source>
        <dbReference type="Proteomes" id="UP000510869"/>
    </source>
</evidence>
<evidence type="ECO:0000256" key="2">
    <source>
        <dbReference type="SAM" id="Phobius"/>
    </source>
</evidence>
<protein>
    <recommendedName>
        <fullName evidence="5">PGF-CTERM sorting domain-containing protein</fullName>
    </recommendedName>
</protein>
<dbReference type="SUPFAM" id="SSF49384">
    <property type="entry name" value="Carbohydrate-binding domain"/>
    <property type="match status" value="1"/>
</dbReference>
<accession>A0A7D6CNG5</accession>
<dbReference type="RefSeq" id="WP_180841098.1">
    <property type="nucleotide sequence ID" value="NZ_CP059154.1"/>
</dbReference>
<dbReference type="OrthoDB" id="205091at2157"/>
<dbReference type="AlphaFoldDB" id="A0A7D6CNG5"/>
<dbReference type="InterPro" id="IPR008965">
    <property type="entry name" value="CBM2/CBM3_carb-bd_dom_sf"/>
</dbReference>
<evidence type="ECO:0000256" key="1">
    <source>
        <dbReference type="SAM" id="MobiDB-lite"/>
    </source>
</evidence>
<feature type="region of interest" description="Disordered" evidence="1">
    <location>
        <begin position="174"/>
        <end position="246"/>
    </location>
</feature>
<dbReference type="GeneID" id="56145111"/>
<keyword evidence="2" id="KW-1133">Transmembrane helix</keyword>
<name>A0A7D6CNG5_9EURY</name>
<keyword evidence="2" id="KW-0472">Membrane</keyword>
<organism evidence="3 4">
    <name type="scientific">Natrinema zhouii</name>
    <dbReference type="NCBI Taxonomy" id="1710539"/>
    <lineage>
        <taxon>Archaea</taxon>
        <taxon>Methanobacteriati</taxon>
        <taxon>Methanobacteriota</taxon>
        <taxon>Stenosarchaea group</taxon>
        <taxon>Halobacteria</taxon>
        <taxon>Halobacteriales</taxon>
        <taxon>Natrialbaceae</taxon>
        <taxon>Natrinema</taxon>
    </lineage>
</organism>
<dbReference type="EMBL" id="CP059154">
    <property type="protein sequence ID" value="QLK25917.1"/>
    <property type="molecule type" value="Genomic_DNA"/>
</dbReference>
<dbReference type="Gene3D" id="2.60.40.680">
    <property type="match status" value="1"/>
</dbReference>
<feature type="transmembrane region" description="Helical" evidence="2">
    <location>
        <begin position="244"/>
        <end position="263"/>
    </location>
</feature>
<gene>
    <name evidence="3" type="ORF">HYG81_17860</name>
</gene>
<feature type="region of interest" description="Disordered" evidence="1">
    <location>
        <begin position="1"/>
        <end position="25"/>
    </location>
</feature>
<feature type="compositionally biased region" description="Polar residues" evidence="1">
    <location>
        <begin position="175"/>
        <end position="185"/>
    </location>
</feature>
<feature type="transmembrane region" description="Helical" evidence="2">
    <location>
        <begin position="33"/>
        <end position="53"/>
    </location>
</feature>
<keyword evidence="4" id="KW-1185">Reference proteome</keyword>
<reference evidence="3 4" key="1">
    <citation type="submission" date="2020-07" db="EMBL/GenBank/DDBJ databases">
        <title>Natrinema (YPL30) sp. nov. and Haloterrigena xxxxxx (YPL8) sp. nov., isolated from a salt mine.</title>
        <authorList>
            <person name="Cui H."/>
        </authorList>
    </citation>
    <scope>NUCLEOTIDE SEQUENCE [LARGE SCALE GENOMIC DNA]</scope>
    <source>
        <strain evidence="3 4">YPL13</strain>
    </source>
</reference>
<evidence type="ECO:0000313" key="3">
    <source>
        <dbReference type="EMBL" id="QLK25917.1"/>
    </source>
</evidence>
<dbReference type="GO" id="GO:0030246">
    <property type="term" value="F:carbohydrate binding"/>
    <property type="evidence" value="ECO:0007669"/>
    <property type="project" value="InterPro"/>
</dbReference>
<evidence type="ECO:0008006" key="5">
    <source>
        <dbReference type="Google" id="ProtNLM"/>
    </source>
</evidence>